<keyword evidence="14" id="KW-1185">Reference proteome</keyword>
<dbReference type="GO" id="GO:0005737">
    <property type="term" value="C:cytoplasm"/>
    <property type="evidence" value="ECO:0007669"/>
    <property type="project" value="UniProtKB-SubCell"/>
</dbReference>
<evidence type="ECO:0000256" key="6">
    <source>
        <dbReference type="ARBA" id="ARBA00023102"/>
    </source>
</evidence>
<evidence type="ECO:0000313" key="14">
    <source>
        <dbReference type="Proteomes" id="UP000006008"/>
    </source>
</evidence>
<keyword evidence="7 10" id="KW-0456">Lyase</keyword>
<dbReference type="GeneID" id="92816791"/>
<keyword evidence="5 10" id="KW-0315">Glutamine amidotransferase</keyword>
<evidence type="ECO:0000256" key="3">
    <source>
        <dbReference type="ARBA" id="ARBA00022605"/>
    </source>
</evidence>
<dbReference type="PROSITE" id="PS51273">
    <property type="entry name" value="GATASE_TYPE_1"/>
    <property type="match status" value="1"/>
</dbReference>
<keyword evidence="10" id="KW-0963">Cytoplasm</keyword>
<keyword evidence="3 10" id="KW-0028">Amino-acid biosynthesis</keyword>
<dbReference type="PIRSF" id="PIRSF000495">
    <property type="entry name" value="Amidotransf_hisH"/>
    <property type="match status" value="1"/>
</dbReference>
<dbReference type="PATRIC" id="fig|742725.3.peg.416"/>
<name>G5H609_9BACT</name>
<dbReference type="GO" id="GO:0000105">
    <property type="term" value="P:L-histidine biosynthetic process"/>
    <property type="evidence" value="ECO:0007669"/>
    <property type="project" value="UniProtKB-UniRule"/>
</dbReference>
<dbReference type="Pfam" id="PF00117">
    <property type="entry name" value="GATase"/>
    <property type="match status" value="1"/>
</dbReference>
<dbReference type="HAMAP" id="MF_00278">
    <property type="entry name" value="HisH"/>
    <property type="match status" value="1"/>
</dbReference>
<comment type="pathway">
    <text evidence="1 10">Amino-acid biosynthesis; L-histidine biosynthesis; L-histidine from 5-phospho-alpha-D-ribose 1-diphosphate: step 5/9.</text>
</comment>
<evidence type="ECO:0000256" key="2">
    <source>
        <dbReference type="ARBA" id="ARBA00011152"/>
    </source>
</evidence>
<feature type="active site" evidence="10 11">
    <location>
        <position position="217"/>
    </location>
</feature>
<dbReference type="PANTHER" id="PTHR42701:SF1">
    <property type="entry name" value="IMIDAZOLE GLYCEROL PHOSPHATE SYNTHASE SUBUNIT HISH"/>
    <property type="match status" value="1"/>
</dbReference>
<evidence type="ECO:0000256" key="4">
    <source>
        <dbReference type="ARBA" id="ARBA00022801"/>
    </source>
</evidence>
<dbReference type="EC" id="3.5.1.2" evidence="10"/>
<feature type="active site" evidence="10 11">
    <location>
        <position position="219"/>
    </location>
</feature>
<comment type="catalytic activity">
    <reaction evidence="8 10">
        <text>5-[(5-phospho-1-deoxy-D-ribulos-1-ylimino)methylamino]-1-(5-phospho-beta-D-ribosyl)imidazole-4-carboxamide + L-glutamine = D-erythro-1-(imidazol-4-yl)glycerol 3-phosphate + 5-amino-1-(5-phospho-beta-D-ribosyl)imidazole-4-carboxamide + L-glutamate + H(+)</text>
        <dbReference type="Rhea" id="RHEA:24793"/>
        <dbReference type="ChEBI" id="CHEBI:15378"/>
        <dbReference type="ChEBI" id="CHEBI:29985"/>
        <dbReference type="ChEBI" id="CHEBI:58278"/>
        <dbReference type="ChEBI" id="CHEBI:58359"/>
        <dbReference type="ChEBI" id="CHEBI:58475"/>
        <dbReference type="ChEBI" id="CHEBI:58525"/>
        <dbReference type="EC" id="4.3.2.10"/>
    </reaction>
</comment>
<organism evidence="13 14">
    <name type="scientific">Alistipes indistinctus YIT 12060</name>
    <dbReference type="NCBI Taxonomy" id="742725"/>
    <lineage>
        <taxon>Bacteria</taxon>
        <taxon>Pseudomonadati</taxon>
        <taxon>Bacteroidota</taxon>
        <taxon>Bacteroidia</taxon>
        <taxon>Bacteroidales</taxon>
        <taxon>Rikenellaceae</taxon>
        <taxon>Alistipes</taxon>
    </lineage>
</organism>
<keyword evidence="4 10" id="KW-0378">Hydrolase</keyword>
<reference evidence="13 14" key="1">
    <citation type="submission" date="2011-08" db="EMBL/GenBank/DDBJ databases">
        <title>The Genome Sequence of Alistipes indistinctus YIT 12060.</title>
        <authorList>
            <consortium name="The Broad Institute Genome Sequencing Platform"/>
            <person name="Earl A."/>
            <person name="Ward D."/>
            <person name="Feldgarden M."/>
            <person name="Gevers D."/>
            <person name="Morotomi M."/>
            <person name="Young S.K."/>
            <person name="Zeng Q."/>
            <person name="Gargeya S."/>
            <person name="Fitzgerald M."/>
            <person name="Haas B."/>
            <person name="Abouelleil A."/>
            <person name="Alvarado L."/>
            <person name="Arachchi H.M."/>
            <person name="Berlin A."/>
            <person name="Brown A."/>
            <person name="Chapman S.B."/>
            <person name="Chen Z."/>
            <person name="Dunbar C."/>
            <person name="Freedman E."/>
            <person name="Gearin G."/>
            <person name="Gellesch M."/>
            <person name="Goldberg J."/>
            <person name="Griggs A."/>
            <person name="Gujja S."/>
            <person name="Heiman D."/>
            <person name="Howarth C."/>
            <person name="Larson L."/>
            <person name="Lui A."/>
            <person name="MacDonald P.J.P."/>
            <person name="Montmayeur A."/>
            <person name="Murphy C."/>
            <person name="Neiman D."/>
            <person name="Pearson M."/>
            <person name="Priest M."/>
            <person name="Roberts A."/>
            <person name="Saif S."/>
            <person name="Shea T."/>
            <person name="Shenoy N."/>
            <person name="Sisk P."/>
            <person name="Stolte C."/>
            <person name="Sykes S."/>
            <person name="Wortman J."/>
            <person name="Nusbaum C."/>
            <person name="Birren B."/>
        </authorList>
    </citation>
    <scope>NUCLEOTIDE SEQUENCE [LARGE SCALE GENOMIC DNA]</scope>
    <source>
        <strain evidence="13 14">YIT 12060</strain>
    </source>
</reference>
<dbReference type="OrthoDB" id="9807137at2"/>
<dbReference type="Proteomes" id="UP000006008">
    <property type="component" value="Unassembled WGS sequence"/>
</dbReference>
<dbReference type="InterPro" id="IPR010139">
    <property type="entry name" value="Imidazole-glycPsynth_HisH"/>
</dbReference>
<dbReference type="Gene3D" id="3.40.50.880">
    <property type="match status" value="1"/>
</dbReference>
<dbReference type="InterPro" id="IPR029062">
    <property type="entry name" value="Class_I_gatase-like"/>
</dbReference>
<comment type="caution">
    <text evidence="13">The sequence shown here is derived from an EMBL/GenBank/DDBJ whole genome shotgun (WGS) entry which is preliminary data.</text>
</comment>
<keyword evidence="6 10" id="KW-0368">Histidine biosynthesis</keyword>
<dbReference type="InterPro" id="IPR017926">
    <property type="entry name" value="GATASE"/>
</dbReference>
<proteinExistence type="inferred from homology"/>
<dbReference type="eggNOG" id="COG0118">
    <property type="taxonomic scope" value="Bacteria"/>
</dbReference>
<dbReference type="GO" id="GO:0000107">
    <property type="term" value="F:imidazoleglycerol-phosphate synthase activity"/>
    <property type="evidence" value="ECO:0007669"/>
    <property type="project" value="UniProtKB-UniRule"/>
</dbReference>
<feature type="domain" description="Glutamine amidotransferase" evidence="12">
    <location>
        <begin position="4"/>
        <end position="233"/>
    </location>
</feature>
<dbReference type="UniPathway" id="UPA00031">
    <property type="reaction ID" value="UER00010"/>
</dbReference>
<feature type="active site" description="Nucleophile" evidence="10 11">
    <location>
        <position position="76"/>
    </location>
</feature>
<comment type="subunit">
    <text evidence="2 10">Heterodimer of HisH and HisF.</text>
</comment>
<dbReference type="STRING" id="742725.HMPREF9450_00369"/>
<sequence>MIAVIDYDTGNLCSVANALGRLGAEYRITASPDEIRGADRVLLPGVGEASSAMQKLRERSLVEVIRSLTQPVLGICIGVQLLCQSSEEGDTACIGIFDNRVRKFDTLFAEAGILLPDATGTAAPLSDAGSCSARQADVPADATILRPAGRLKIPHMGWNSVENLRSELFTGIDQGAYVYYVHSFAPEVNADTIATTTYGVPFSAAIRKDNFYGTQFHPEKSASIGAQILQNFLTL</sequence>
<evidence type="ECO:0000256" key="11">
    <source>
        <dbReference type="PIRSR" id="PIRSR000495-1"/>
    </source>
</evidence>
<dbReference type="PANTHER" id="PTHR42701">
    <property type="entry name" value="IMIDAZOLE GLYCEROL PHOSPHATE SYNTHASE SUBUNIT HISH"/>
    <property type="match status" value="1"/>
</dbReference>
<dbReference type="SUPFAM" id="SSF52317">
    <property type="entry name" value="Class I glutamine amidotransferase-like"/>
    <property type="match status" value="1"/>
</dbReference>
<dbReference type="CDD" id="cd01748">
    <property type="entry name" value="GATase1_IGP_Synthase"/>
    <property type="match status" value="1"/>
</dbReference>
<keyword evidence="13" id="KW-0808">Transferase</keyword>
<dbReference type="EC" id="4.3.2.10" evidence="10"/>
<gene>
    <name evidence="10" type="primary">hisH</name>
    <name evidence="13" type="ORF">HMPREF9450_00369</name>
</gene>
<comment type="subcellular location">
    <subcellularLocation>
        <location evidence="10">Cytoplasm</location>
    </subcellularLocation>
</comment>
<comment type="catalytic activity">
    <reaction evidence="9 10">
        <text>L-glutamine + H2O = L-glutamate + NH4(+)</text>
        <dbReference type="Rhea" id="RHEA:15889"/>
        <dbReference type="ChEBI" id="CHEBI:15377"/>
        <dbReference type="ChEBI" id="CHEBI:28938"/>
        <dbReference type="ChEBI" id="CHEBI:29985"/>
        <dbReference type="ChEBI" id="CHEBI:58359"/>
        <dbReference type="EC" id="3.5.1.2"/>
    </reaction>
</comment>
<dbReference type="EMBL" id="ADLD01000004">
    <property type="protein sequence ID" value="EHB93103.1"/>
    <property type="molecule type" value="Genomic_DNA"/>
</dbReference>
<dbReference type="GO" id="GO:0004359">
    <property type="term" value="F:glutaminase activity"/>
    <property type="evidence" value="ECO:0007669"/>
    <property type="project" value="UniProtKB-EC"/>
</dbReference>
<evidence type="ECO:0000256" key="1">
    <source>
        <dbReference type="ARBA" id="ARBA00005091"/>
    </source>
</evidence>
<accession>G5H609</accession>
<protein>
    <recommendedName>
        <fullName evidence="10">Imidazole glycerol phosphate synthase subunit HisH</fullName>
        <ecNumber evidence="10">4.3.2.10</ecNumber>
    </recommendedName>
    <alternativeName>
        <fullName evidence="10">IGP synthase glutaminase subunit</fullName>
        <ecNumber evidence="10">3.5.1.2</ecNumber>
    </alternativeName>
    <alternativeName>
        <fullName evidence="10">IGP synthase subunit HisH</fullName>
    </alternativeName>
    <alternativeName>
        <fullName evidence="10">ImGP synthase subunit HisH</fullName>
        <shortName evidence="10">IGPS subunit HisH</shortName>
    </alternativeName>
</protein>
<evidence type="ECO:0000256" key="5">
    <source>
        <dbReference type="ARBA" id="ARBA00022962"/>
    </source>
</evidence>
<dbReference type="HOGENOM" id="CLU_071837_0_0_10"/>
<evidence type="ECO:0000256" key="10">
    <source>
        <dbReference type="HAMAP-Rule" id="MF_00278"/>
    </source>
</evidence>
<evidence type="ECO:0000259" key="12">
    <source>
        <dbReference type="Pfam" id="PF00117"/>
    </source>
</evidence>
<dbReference type="AlphaFoldDB" id="G5H609"/>
<evidence type="ECO:0000256" key="8">
    <source>
        <dbReference type="ARBA" id="ARBA00047838"/>
    </source>
</evidence>
<evidence type="ECO:0000256" key="9">
    <source>
        <dbReference type="ARBA" id="ARBA00049534"/>
    </source>
</evidence>
<dbReference type="RefSeq" id="WP_009133175.1">
    <property type="nucleotide sequence ID" value="NZ_CP102250.1"/>
</dbReference>
<comment type="function">
    <text evidence="10">IGPS catalyzes the conversion of PRFAR and glutamine to IGP, AICAR and glutamate. The HisH subunit catalyzes the hydrolysis of glutamine to glutamate and ammonia as part of the synthesis of IGP and AICAR. The resulting ammonia molecule is channeled to the active site of HisF.</text>
</comment>
<evidence type="ECO:0000256" key="7">
    <source>
        <dbReference type="ARBA" id="ARBA00023239"/>
    </source>
</evidence>
<evidence type="ECO:0000313" key="13">
    <source>
        <dbReference type="EMBL" id="EHB93103.1"/>
    </source>
</evidence>
<dbReference type="GO" id="GO:0016829">
    <property type="term" value="F:lyase activity"/>
    <property type="evidence" value="ECO:0007669"/>
    <property type="project" value="UniProtKB-KW"/>
</dbReference>